<gene>
    <name evidence="2" type="primary">MRPS18C</name>
</gene>
<dbReference type="Proteomes" id="UP001652640">
    <property type="component" value="Chromosome 29"/>
</dbReference>
<dbReference type="GeneID" id="110136885"/>
<sequence length="126" mass="14176">MAALVAVCSALGKRKFTRFPAAFVCLTNPGTRAVLCRSCSQYKQVTSNEDLVFVGRNKKKSQKQLRELKYWGLCQLHTRILPISKTLKFVTSNIGSKLYKVITNKHFAISGCVVLILAQTIRFNNH</sequence>
<evidence type="ECO:0000313" key="1">
    <source>
        <dbReference type="Proteomes" id="UP001652640"/>
    </source>
</evidence>
<accession>A0A6J0XKG9</accession>
<evidence type="ECO:0000313" key="2">
    <source>
        <dbReference type="RefSeq" id="XP_020748544.2"/>
    </source>
</evidence>
<proteinExistence type="predicted"/>
<keyword evidence="1" id="KW-1185">Reference proteome</keyword>
<dbReference type="AlphaFoldDB" id="A0A6J0XKG9"/>
<name>A0A6J0XKG9_ODOVR</name>
<protein>
    <submittedName>
        <fullName evidence="2">Small ribosomal subunit protein bS18m isoform X6</fullName>
    </submittedName>
</protein>
<reference evidence="2" key="2">
    <citation type="submission" date="2025-08" db="UniProtKB">
        <authorList>
            <consortium name="RefSeq"/>
        </authorList>
    </citation>
    <scope>IDENTIFICATION</scope>
    <source>
        <tissue evidence="2">Tongue muscle</tissue>
    </source>
</reference>
<organism evidence="1 2">
    <name type="scientific">Odocoileus virginianus</name>
    <name type="common">White-tailed deer</name>
    <dbReference type="NCBI Taxonomy" id="9874"/>
    <lineage>
        <taxon>Eukaryota</taxon>
        <taxon>Metazoa</taxon>
        <taxon>Chordata</taxon>
        <taxon>Craniata</taxon>
        <taxon>Vertebrata</taxon>
        <taxon>Euteleostomi</taxon>
        <taxon>Mammalia</taxon>
        <taxon>Eutheria</taxon>
        <taxon>Laurasiatheria</taxon>
        <taxon>Artiodactyla</taxon>
        <taxon>Ruminantia</taxon>
        <taxon>Pecora</taxon>
        <taxon>Cervidae</taxon>
        <taxon>Odocoileinae</taxon>
        <taxon>Odocoileus</taxon>
    </lineage>
</organism>
<dbReference type="RefSeq" id="XP_020748544.2">
    <property type="nucleotide sequence ID" value="XM_020892885.2"/>
</dbReference>
<reference evidence="1" key="1">
    <citation type="journal article" date="2022" name="J. Hered.">
        <title>A De Novo Chromosome-Level Genome Assembly of the White-Tailed Deer, Odocoileus Virginianus.</title>
        <authorList>
            <person name="London E.W."/>
            <person name="Roca A.L."/>
            <person name="Novakofski J.E."/>
            <person name="Mateus-Pinilla N.E."/>
        </authorList>
    </citation>
    <scope>NUCLEOTIDE SEQUENCE [LARGE SCALE GENOMIC DNA]</scope>
</reference>